<comment type="caution">
    <text evidence="1">The sequence shown here is derived from an EMBL/GenBank/DDBJ whole genome shotgun (WGS) entry which is preliminary data.</text>
</comment>
<evidence type="ECO:0000313" key="1">
    <source>
        <dbReference type="EMBL" id="RHI90932.1"/>
    </source>
</evidence>
<name>A0A415BR35_PHOVU</name>
<evidence type="ECO:0000313" key="2">
    <source>
        <dbReference type="Proteomes" id="UP000285777"/>
    </source>
</evidence>
<accession>A0A415BR35</accession>
<protein>
    <submittedName>
        <fullName evidence="1">Uncharacterized protein</fullName>
    </submittedName>
</protein>
<proteinExistence type="predicted"/>
<sequence length="60" mass="6740">MGAFEILHPIFGIAKGIQKDLDLLYTLDNMLLSVICNFMIFLESIGSRARLSAKVEKLKL</sequence>
<organism evidence="1 2">
    <name type="scientific">Phocaeicola vulgatus</name>
    <name type="common">Bacteroides vulgatus</name>
    <dbReference type="NCBI Taxonomy" id="821"/>
    <lineage>
        <taxon>Bacteria</taxon>
        <taxon>Pseudomonadati</taxon>
        <taxon>Bacteroidota</taxon>
        <taxon>Bacteroidia</taxon>
        <taxon>Bacteroidales</taxon>
        <taxon>Bacteroidaceae</taxon>
        <taxon>Phocaeicola</taxon>
    </lineage>
</organism>
<dbReference type="Proteomes" id="UP000285777">
    <property type="component" value="Unassembled WGS sequence"/>
</dbReference>
<reference evidence="1 2" key="1">
    <citation type="submission" date="2018-08" db="EMBL/GenBank/DDBJ databases">
        <title>A genome reference for cultivated species of the human gut microbiota.</title>
        <authorList>
            <person name="Zou Y."/>
            <person name="Xue W."/>
            <person name="Luo G."/>
        </authorList>
    </citation>
    <scope>NUCLEOTIDE SEQUENCE [LARGE SCALE GENOMIC DNA]</scope>
    <source>
        <strain evidence="1 2">AM13-21</strain>
    </source>
</reference>
<gene>
    <name evidence="1" type="ORF">DW150_11520</name>
</gene>
<dbReference type="AlphaFoldDB" id="A0A415BR35"/>
<dbReference type="EMBL" id="QRLF01000017">
    <property type="protein sequence ID" value="RHI90932.1"/>
    <property type="molecule type" value="Genomic_DNA"/>
</dbReference>